<dbReference type="Proteomes" id="UP000265798">
    <property type="component" value="Unassembled WGS sequence"/>
</dbReference>
<evidence type="ECO:0000313" key="2">
    <source>
        <dbReference type="Proteomes" id="UP000265798"/>
    </source>
</evidence>
<gene>
    <name evidence="1" type="ORF">DLM75_23745</name>
</gene>
<proteinExistence type="predicted"/>
<reference evidence="2" key="1">
    <citation type="submission" date="2018-05" db="EMBL/GenBank/DDBJ databases">
        <title>Leptospira yasudae sp. nov. and Leptospira stimsonii sp. nov., two pathogenic species of the genus Leptospira isolated from environmental sources.</title>
        <authorList>
            <person name="Casanovas-Massana A."/>
            <person name="Hamond C."/>
            <person name="Santos L.A."/>
            <person name="Hacker K.P."/>
            <person name="Balassiano I."/>
            <person name="Medeiros M.A."/>
            <person name="Reis M.G."/>
            <person name="Ko A.I."/>
            <person name="Wunder E.A."/>
        </authorList>
    </citation>
    <scope>NUCLEOTIDE SEQUENCE [LARGE SCALE GENOMIC DNA]</scope>
    <source>
        <strain evidence="2">Yale</strain>
    </source>
</reference>
<protein>
    <submittedName>
        <fullName evidence="1">Uncharacterized protein</fullName>
    </submittedName>
</protein>
<organism evidence="1 2">
    <name type="scientific">Leptospira stimsonii</name>
    <dbReference type="NCBI Taxonomy" id="2202203"/>
    <lineage>
        <taxon>Bacteria</taxon>
        <taxon>Pseudomonadati</taxon>
        <taxon>Spirochaetota</taxon>
        <taxon>Spirochaetia</taxon>
        <taxon>Leptospirales</taxon>
        <taxon>Leptospiraceae</taxon>
        <taxon>Leptospira</taxon>
    </lineage>
</organism>
<dbReference type="EMBL" id="QHCT01000018">
    <property type="protein sequence ID" value="RHX83645.1"/>
    <property type="molecule type" value="Genomic_DNA"/>
</dbReference>
<dbReference type="AlphaFoldDB" id="A0A396YLN4"/>
<evidence type="ECO:0000313" key="1">
    <source>
        <dbReference type="EMBL" id="RHX83645.1"/>
    </source>
</evidence>
<dbReference type="RefSeq" id="WP_118970993.1">
    <property type="nucleotide sequence ID" value="NZ_QHCT01000018.1"/>
</dbReference>
<name>A0A396YLN4_9LEPT</name>
<comment type="caution">
    <text evidence="1">The sequence shown here is derived from an EMBL/GenBank/DDBJ whole genome shotgun (WGS) entry which is preliminary data.</text>
</comment>
<sequence length="245" mass="28423">MAISRIVILFIVFFFGVAPMIFSEDCIQDYILTDLSGHKKNNTSVEFGLGIRIKSISDGSDIFRPNDIVVKVDDCEWQLNSERGKFYRFDTTVDYLGFVSNSKVKSIKLIRGGKIIEFKKNFFSGYTQKEIENIEFTSKEDYKKNSKYNNKVFVAKDKSENIYLLVTEYTNTIFLREKKDNSFRIIPIIELANFDGLLIIKIKGRSIFKIVNSQFDLLINKDDYLKLKDAYPSHNGNELFFGYGF</sequence>
<accession>A0A396YLN4</accession>